<feature type="transmembrane region" description="Helical" evidence="1">
    <location>
        <begin position="35"/>
        <end position="57"/>
    </location>
</feature>
<feature type="transmembrane region" description="Helical" evidence="1">
    <location>
        <begin position="169"/>
        <end position="193"/>
    </location>
</feature>
<reference evidence="2 3" key="1">
    <citation type="submission" date="2015-11" db="EMBL/GenBank/DDBJ databases">
        <title>Genomic analysis of 38 Legionella species identifies large and diverse effector repertoires.</title>
        <authorList>
            <person name="Burstein D."/>
            <person name="Amaro F."/>
            <person name="Zusman T."/>
            <person name="Lifshitz Z."/>
            <person name="Cohen O."/>
            <person name="Gilbert J.A."/>
            <person name="Pupko T."/>
            <person name="Shuman H.A."/>
            <person name="Segal G."/>
        </authorList>
    </citation>
    <scope>NUCLEOTIDE SEQUENCE [LARGE SCALE GENOMIC DNA]</scope>
    <source>
        <strain evidence="2 3">SC-63-C7</strain>
    </source>
</reference>
<feature type="transmembrane region" description="Helical" evidence="1">
    <location>
        <begin position="78"/>
        <end position="98"/>
    </location>
</feature>
<comment type="caution">
    <text evidence="2">The sequence shown here is derived from an EMBL/GenBank/DDBJ whole genome shotgun (WGS) entry which is preliminary data.</text>
</comment>
<evidence type="ECO:0000313" key="2">
    <source>
        <dbReference type="EMBL" id="KTD53178.1"/>
    </source>
</evidence>
<feature type="transmembrane region" description="Helical" evidence="1">
    <location>
        <begin position="12"/>
        <end position="29"/>
    </location>
</feature>
<keyword evidence="3" id="KW-1185">Reference proteome</keyword>
<sequence length="270" mass="30351">MTVAQKLEKTSGIFFFLGFLLSKLQYLPFPLVSAIFRFLSLGIYSLAYSSWSIACLLHPDHKEHHHKWYGFAQIKEQFLFSSFIGLIATVLSTAAVFVPVLFPPAAWLFLIGNVLWAIGEYHKLKNPPQNNQDISYTQQKNYLYYAITSCAISLVAAISATLIVVFPPLAIPITIFSLLLYTGLGALAFEYWLHSKSAENPQSIKGSYKQMNDSLGPTTSLEQSNSLEPRFTKSIFNKPEDKISEIELITINSHEKSGNEYDLQIHTSSL</sequence>
<dbReference type="PATRIC" id="fig|45074.5.peg.3857"/>
<feature type="transmembrane region" description="Helical" evidence="1">
    <location>
        <begin position="104"/>
        <end position="121"/>
    </location>
</feature>
<dbReference type="OrthoDB" id="5651454at2"/>
<dbReference type="EMBL" id="LNYU01000091">
    <property type="protein sequence ID" value="KTD53178.1"/>
    <property type="molecule type" value="Genomic_DNA"/>
</dbReference>
<dbReference type="AlphaFoldDB" id="A0A0W0Y8L9"/>
<keyword evidence="1" id="KW-0472">Membrane</keyword>
<keyword evidence="1" id="KW-0812">Transmembrane</keyword>
<evidence type="ECO:0000256" key="1">
    <source>
        <dbReference type="SAM" id="Phobius"/>
    </source>
</evidence>
<dbReference type="STRING" id="45074.Lsan_3588"/>
<organism evidence="2 3">
    <name type="scientific">Legionella santicrucis</name>
    <dbReference type="NCBI Taxonomy" id="45074"/>
    <lineage>
        <taxon>Bacteria</taxon>
        <taxon>Pseudomonadati</taxon>
        <taxon>Pseudomonadota</taxon>
        <taxon>Gammaproteobacteria</taxon>
        <taxon>Legionellales</taxon>
        <taxon>Legionellaceae</taxon>
        <taxon>Legionella</taxon>
    </lineage>
</organism>
<evidence type="ECO:0008006" key="4">
    <source>
        <dbReference type="Google" id="ProtNLM"/>
    </source>
</evidence>
<name>A0A0W0Y8L9_9GAMM</name>
<protein>
    <recommendedName>
        <fullName evidence="4">Transmembrane protein</fullName>
    </recommendedName>
</protein>
<accession>A0A0W0Y8L9</accession>
<dbReference type="Proteomes" id="UP000054703">
    <property type="component" value="Unassembled WGS sequence"/>
</dbReference>
<dbReference type="RefSeq" id="WP_058515500.1">
    <property type="nucleotide sequence ID" value="NZ_CAAAIH010000015.1"/>
</dbReference>
<evidence type="ECO:0000313" key="3">
    <source>
        <dbReference type="Proteomes" id="UP000054703"/>
    </source>
</evidence>
<gene>
    <name evidence="2" type="ORF">Lsan_3588</name>
</gene>
<proteinExistence type="predicted"/>
<feature type="transmembrane region" description="Helical" evidence="1">
    <location>
        <begin position="142"/>
        <end position="163"/>
    </location>
</feature>
<keyword evidence="1" id="KW-1133">Transmembrane helix</keyword>